<dbReference type="GO" id="GO:0005634">
    <property type="term" value="C:nucleus"/>
    <property type="evidence" value="ECO:0007669"/>
    <property type="project" value="TreeGrafter"/>
</dbReference>
<dbReference type="GO" id="GO:0010071">
    <property type="term" value="P:root meristem specification"/>
    <property type="evidence" value="ECO:0007669"/>
    <property type="project" value="TreeGrafter"/>
</dbReference>
<organism evidence="1 2">
    <name type="scientific">Brassica carinata</name>
    <name type="common">Ethiopian mustard</name>
    <name type="synonym">Abyssinian cabbage</name>
    <dbReference type="NCBI Taxonomy" id="52824"/>
    <lineage>
        <taxon>Eukaryota</taxon>
        <taxon>Viridiplantae</taxon>
        <taxon>Streptophyta</taxon>
        <taxon>Embryophyta</taxon>
        <taxon>Tracheophyta</taxon>
        <taxon>Spermatophyta</taxon>
        <taxon>Magnoliopsida</taxon>
        <taxon>eudicotyledons</taxon>
        <taxon>Gunneridae</taxon>
        <taxon>Pentapetalae</taxon>
        <taxon>rosids</taxon>
        <taxon>malvids</taxon>
        <taxon>Brassicales</taxon>
        <taxon>Brassicaceae</taxon>
        <taxon>Brassiceae</taxon>
        <taxon>Brassica</taxon>
    </lineage>
</organism>
<keyword evidence="2" id="KW-1185">Reference proteome</keyword>
<dbReference type="GO" id="GO:0010468">
    <property type="term" value="P:regulation of gene expression"/>
    <property type="evidence" value="ECO:0007669"/>
    <property type="project" value="TreeGrafter"/>
</dbReference>
<dbReference type="PANTHER" id="PTHR21736:SF37">
    <property type="entry name" value="PROTEIN OBERON 2"/>
    <property type="match status" value="1"/>
</dbReference>
<dbReference type="EMBL" id="JAAMPC010000004">
    <property type="protein sequence ID" value="KAG2316437.1"/>
    <property type="molecule type" value="Genomic_DNA"/>
</dbReference>
<dbReference type="GO" id="GO:0010078">
    <property type="term" value="P:maintenance of root meristem identity"/>
    <property type="evidence" value="ECO:0007669"/>
    <property type="project" value="TreeGrafter"/>
</dbReference>
<dbReference type="AlphaFoldDB" id="A0A8X8B0I0"/>
<gene>
    <name evidence="1" type="ORF">Bca52824_019559</name>
</gene>
<comment type="caution">
    <text evidence="1">The sequence shown here is derived from an EMBL/GenBank/DDBJ whole genome shotgun (WGS) entry which is preliminary data.</text>
</comment>
<dbReference type="PANTHER" id="PTHR21736">
    <property type="entry name" value="VERNALIZATION-INSENSITIVE PROTEIN 3"/>
    <property type="match status" value="1"/>
</dbReference>
<dbReference type="PRINTS" id="PR01544">
    <property type="entry name" value="ARATH130DUF"/>
</dbReference>
<dbReference type="GO" id="GO:0010492">
    <property type="term" value="P:maintenance of shoot apical meristem identity"/>
    <property type="evidence" value="ECO:0007669"/>
    <property type="project" value="TreeGrafter"/>
</dbReference>
<protein>
    <submittedName>
        <fullName evidence="1">Uncharacterized protein</fullName>
    </submittedName>
</protein>
<accession>A0A8X8B0I0</accession>
<proteinExistence type="predicted"/>
<reference evidence="1 2" key="1">
    <citation type="submission" date="2020-02" db="EMBL/GenBank/DDBJ databases">
        <authorList>
            <person name="Ma Q."/>
            <person name="Huang Y."/>
            <person name="Song X."/>
            <person name="Pei D."/>
        </authorList>
    </citation>
    <scope>NUCLEOTIDE SEQUENCE [LARGE SCALE GENOMIC DNA]</scope>
    <source>
        <strain evidence="1">Sxm20200214</strain>
        <tissue evidence="1">Leaf</tissue>
    </source>
</reference>
<name>A0A8X8B0I0_BRACI</name>
<dbReference type="OrthoDB" id="1892623at2759"/>
<evidence type="ECO:0000313" key="1">
    <source>
        <dbReference type="EMBL" id="KAG2316437.1"/>
    </source>
</evidence>
<sequence length="71" mass="8079">MHRLPDEFLEELKNGLKAVLEGNVEEFVFLQKLVQSRSDLKSSATLLRAHRSQLEILVAINTGIKRSCTRT</sequence>
<evidence type="ECO:0000313" key="2">
    <source>
        <dbReference type="Proteomes" id="UP000886595"/>
    </source>
</evidence>
<dbReference type="InterPro" id="IPR004082">
    <property type="entry name" value="OBERON"/>
</dbReference>
<dbReference type="Proteomes" id="UP000886595">
    <property type="component" value="Unassembled WGS sequence"/>
</dbReference>